<reference evidence="2 3" key="1">
    <citation type="journal article" date="2018" name="Syst. Appl. Microbiol.">
        <title>Abditibacterium utsteinense sp. nov., the first cultivated member of candidate phylum FBP, isolated from ice-free Antarctic soil samples.</title>
        <authorList>
            <person name="Tahon G."/>
            <person name="Tytgat B."/>
            <person name="Lebbe L."/>
            <person name="Carlier A."/>
            <person name="Willems A."/>
        </authorList>
    </citation>
    <scope>NUCLEOTIDE SEQUENCE [LARGE SCALE GENOMIC DNA]</scope>
    <source>
        <strain evidence="2 3">LMG 29911</strain>
    </source>
</reference>
<keyword evidence="3" id="KW-1185">Reference proteome</keyword>
<proteinExistence type="predicted"/>
<name>A0A2S8SP65_9BACT</name>
<feature type="region of interest" description="Disordered" evidence="1">
    <location>
        <begin position="1"/>
        <end position="20"/>
    </location>
</feature>
<evidence type="ECO:0008006" key="4">
    <source>
        <dbReference type="Google" id="ProtNLM"/>
    </source>
</evidence>
<organism evidence="2 3">
    <name type="scientific">Abditibacterium utsteinense</name>
    <dbReference type="NCBI Taxonomy" id="1960156"/>
    <lineage>
        <taxon>Bacteria</taxon>
        <taxon>Pseudomonadati</taxon>
        <taxon>Abditibacteriota</taxon>
        <taxon>Abditibacteriia</taxon>
        <taxon>Abditibacteriales</taxon>
        <taxon>Abditibacteriaceae</taxon>
        <taxon>Abditibacterium</taxon>
    </lineage>
</organism>
<gene>
    <name evidence="2" type="ORF">B1R32_12826</name>
</gene>
<accession>A0A2S8SP65</accession>
<sequence length="140" mass="15675">SWLPNSQRVRPKLEAKPNNSHLKTGLLNGEQLSGSANLHDTVFHCALEPFEEQTIVLADKGFKAKVGTPSCLKICDRGAWNERMLVETLFSLFTTVLHLKKLAHRKWSALRARLAYTVAPYNLCTAWSGEVKLQLATFAL</sequence>
<dbReference type="AlphaFoldDB" id="A0A2S8SP65"/>
<dbReference type="EMBL" id="NIGF01000028">
    <property type="protein sequence ID" value="PQV62588.1"/>
    <property type="molecule type" value="Genomic_DNA"/>
</dbReference>
<evidence type="ECO:0000313" key="2">
    <source>
        <dbReference type="EMBL" id="PQV62588.1"/>
    </source>
</evidence>
<evidence type="ECO:0000313" key="3">
    <source>
        <dbReference type="Proteomes" id="UP000237684"/>
    </source>
</evidence>
<comment type="caution">
    <text evidence="2">The sequence shown here is derived from an EMBL/GenBank/DDBJ whole genome shotgun (WGS) entry which is preliminary data.</text>
</comment>
<feature type="non-terminal residue" evidence="2">
    <location>
        <position position="1"/>
    </location>
</feature>
<dbReference type="InParanoid" id="A0A2S8SP65"/>
<dbReference type="RefSeq" id="WP_238596588.1">
    <property type="nucleotide sequence ID" value="NZ_NIGF01000028.1"/>
</dbReference>
<evidence type="ECO:0000256" key="1">
    <source>
        <dbReference type="SAM" id="MobiDB-lite"/>
    </source>
</evidence>
<protein>
    <recommendedName>
        <fullName evidence="4">Transposase DDE domain-containing protein</fullName>
    </recommendedName>
</protein>
<dbReference type="Proteomes" id="UP000237684">
    <property type="component" value="Unassembled WGS sequence"/>
</dbReference>